<feature type="compositionally biased region" description="Polar residues" evidence="5">
    <location>
        <begin position="573"/>
        <end position="601"/>
    </location>
</feature>
<keyword evidence="3" id="KW-0808">Transferase</keyword>
<feature type="compositionally biased region" description="Polar residues" evidence="5">
    <location>
        <begin position="688"/>
        <end position="698"/>
    </location>
</feature>
<dbReference type="GO" id="GO:0048255">
    <property type="term" value="P:mRNA stabilization"/>
    <property type="evidence" value="ECO:0007669"/>
    <property type="project" value="TreeGrafter"/>
</dbReference>
<name>A0AAV1FBB8_XYRNO</name>
<dbReference type="EC" id="2.7.7.19" evidence="2"/>
<feature type="region of interest" description="Disordered" evidence="5">
    <location>
        <begin position="269"/>
        <end position="880"/>
    </location>
</feature>
<dbReference type="PANTHER" id="PTHR12974:SF30">
    <property type="entry name" value="TERMINAL NUCLEOTIDYLTRANSFERASE 5D"/>
    <property type="match status" value="1"/>
</dbReference>
<feature type="compositionally biased region" description="Basic and acidic residues" evidence="5">
    <location>
        <begin position="562"/>
        <end position="571"/>
    </location>
</feature>
<feature type="compositionally biased region" description="Basic and acidic residues" evidence="5">
    <location>
        <begin position="352"/>
        <end position="364"/>
    </location>
</feature>
<evidence type="ECO:0000313" key="7">
    <source>
        <dbReference type="Proteomes" id="UP001178508"/>
    </source>
</evidence>
<sequence>METALRSGRPENKTRARGLIPVFISAPRELLDSARMNSRAASSPTCLERDRVASAPRLSGSRELRQKPQQQGNSMSETKVSQRFHSLNAEQVEVLHQVLSEVVPIHGRGNFPTLELRPRDIIIAVRARLQKQGITVRDVRLNGSTASHVLVRDSGTSYKDLDIIFGVELPSQEEFQVIKESVLGCLLDCLPAGVNRERISCATMKEAYVQKMVKVFNEHDRWSLISLSNNSGKNLELKFVSALRRQFEFSVDSFQIILDRLLETYMQQDSRHKNKTGELKDRPADQQTEKEHKDSPSLLKQASCSETESQTGRDLPSKDKTPPSLTLQKDKVHEKESQTDLSHQTEHSNQTKHTEVEEDKKVETSVDLEGSSQHKENLSETDSPDQTSLNLLTEKKQNSEKVEPPTQTELRHGPQLLEKNKNLANVEQTEPCDIQQPPHSDHEELSVLTDQKPPDEERELTEHTEQTESPKSSNETQEESLNLAELHSTDFSNCLTEDSSRNETDKTPYVSTPDSSTSLHAKIETQPADESEVETETQEQTESKNHTEISEMAEEISASEAKNVEDTEGIDRSCSNSSMSLTPHNTQPPGTQDAQEIYSTLHTDDSPDKTPKTLDALSPPDTQDILSAPPSLVSDKKTSSPSSSSCKATDRLSYMVVLKHSSPKPPRRMCRKVTPSPYPSPFPDSDSVQDTCLDSNLCSEPGIDFNSKRTTPSSDPTTTPTAGVSDETDPRPEPNLPSNLDLTSAPDPAPDISPPSVGPMSALPQELQLPQLISESSDETSIQGLEETQSTHVASEEQSQTSPREPVPEPKQSEPPDPEETLVSHTDMFNTATQDPAHTSETELSGEDDRQTRKLGLDQADENSQETTLSSSSSSDCVTPPVSCLLPPVLSLSPPCFTPSPPSLSPPQCATPPSHCFSSSVMSTVSPATSFSSPPLSVSPTSSCLSSPPYLTPPMLSLSPPPLCLSPPSPCLSPPLLCLTPPVESEDFVPQVSSDIESLMLSADSEEPVTEASPQPGIPLLVLEDKKEPDFISSLPQVAEPVSFPITIPNPTSHVLPHCQAENPEEFAIPPADEVSSSMLENKEAPKVPADMPEQSNGPQACSVVPAVEVLAESMYGDFEAAMDHLRYRLIATRNPEEIRGGGLLKYSNLLVRDYRPASETQIKTLERYMCSRFFIDFPDVQEQQRKILSYLKNHFIGEERSKYQYLMTLRRVVDDSTVCLMGHERRQTLNMITVLALKVLGEQNIIPNTDHVTCFYQPAPYLAEHSAPYLAEPSYCSYYIPQGGSTLLYQPYPLHLHTQTGLV</sequence>
<gene>
    <name evidence="6" type="ORF">XNOV1_A017769</name>
</gene>
<feature type="compositionally biased region" description="Basic and acidic residues" evidence="5">
    <location>
        <begin position="328"/>
        <end position="346"/>
    </location>
</feature>
<evidence type="ECO:0000313" key="6">
    <source>
        <dbReference type="EMBL" id="CAJ1058285.1"/>
    </source>
</evidence>
<dbReference type="Proteomes" id="UP001178508">
    <property type="component" value="Chromosome 6"/>
</dbReference>
<comment type="catalytic activity">
    <reaction evidence="4">
        <text>RNA(n) + ATP = RNA(n)-3'-adenine ribonucleotide + diphosphate</text>
        <dbReference type="Rhea" id="RHEA:11332"/>
        <dbReference type="Rhea" id="RHEA-COMP:14527"/>
        <dbReference type="Rhea" id="RHEA-COMP:17347"/>
        <dbReference type="ChEBI" id="CHEBI:30616"/>
        <dbReference type="ChEBI" id="CHEBI:33019"/>
        <dbReference type="ChEBI" id="CHEBI:140395"/>
        <dbReference type="ChEBI" id="CHEBI:173115"/>
        <dbReference type="EC" id="2.7.7.19"/>
    </reaction>
    <physiologicalReaction direction="left-to-right" evidence="4">
        <dbReference type="Rhea" id="RHEA:11333"/>
    </physiologicalReaction>
</comment>
<feature type="compositionally biased region" description="Polar residues" evidence="5">
    <location>
        <begin position="380"/>
        <end position="391"/>
    </location>
</feature>
<feature type="compositionally biased region" description="Low complexity" evidence="5">
    <location>
        <begin position="870"/>
        <end position="880"/>
    </location>
</feature>
<feature type="compositionally biased region" description="Acidic residues" evidence="5">
    <location>
        <begin position="527"/>
        <end position="539"/>
    </location>
</feature>
<dbReference type="Pfam" id="PF07984">
    <property type="entry name" value="NTP_transf_7"/>
    <property type="match status" value="2"/>
</dbReference>
<feature type="compositionally biased region" description="Basic residues" evidence="5">
    <location>
        <begin position="661"/>
        <end position="671"/>
    </location>
</feature>
<feature type="region of interest" description="Disordered" evidence="5">
    <location>
        <begin position="34"/>
        <end position="81"/>
    </location>
</feature>
<reference evidence="6" key="1">
    <citation type="submission" date="2023-08" db="EMBL/GenBank/DDBJ databases">
        <authorList>
            <person name="Alioto T."/>
            <person name="Alioto T."/>
            <person name="Gomez Garrido J."/>
        </authorList>
    </citation>
    <scope>NUCLEOTIDE SEQUENCE</scope>
</reference>
<feature type="compositionally biased region" description="Polar residues" evidence="5">
    <location>
        <begin position="823"/>
        <end position="843"/>
    </location>
</feature>
<dbReference type="InterPro" id="IPR012937">
    <property type="entry name" value="TET5"/>
</dbReference>
<feature type="compositionally biased region" description="Polar residues" evidence="5">
    <location>
        <begin position="509"/>
        <end position="519"/>
    </location>
</feature>
<feature type="compositionally biased region" description="Low complexity" evidence="5">
    <location>
        <begin position="710"/>
        <end position="721"/>
    </location>
</feature>
<evidence type="ECO:0000256" key="3">
    <source>
        <dbReference type="ARBA" id="ARBA00022679"/>
    </source>
</evidence>
<dbReference type="GO" id="GO:1990817">
    <property type="term" value="F:poly(A) RNA polymerase activity"/>
    <property type="evidence" value="ECO:0007669"/>
    <property type="project" value="UniProtKB-EC"/>
</dbReference>
<proteinExistence type="inferred from homology"/>
<feature type="compositionally biased region" description="Basic and acidic residues" evidence="5">
    <location>
        <begin position="269"/>
        <end position="295"/>
    </location>
</feature>
<dbReference type="EMBL" id="OY660869">
    <property type="protein sequence ID" value="CAJ1058285.1"/>
    <property type="molecule type" value="Genomic_DNA"/>
</dbReference>
<dbReference type="PANTHER" id="PTHR12974">
    <property type="entry name" value="PRION-LIKE- Q/N-RICH -DOMAIN-BEARING PROTEIN PROTEIN 44"/>
    <property type="match status" value="1"/>
</dbReference>
<feature type="compositionally biased region" description="Basic and acidic residues" evidence="5">
    <location>
        <begin position="602"/>
        <end position="612"/>
    </location>
</feature>
<feature type="compositionally biased region" description="Polar residues" evidence="5">
    <location>
        <begin position="771"/>
        <end position="803"/>
    </location>
</feature>
<feature type="compositionally biased region" description="Basic and acidic residues" evidence="5">
    <location>
        <begin position="393"/>
        <end position="403"/>
    </location>
</feature>
<feature type="compositionally biased region" description="Polar residues" evidence="5">
    <location>
        <begin position="298"/>
        <end position="312"/>
    </location>
</feature>
<feature type="compositionally biased region" description="Pro residues" evidence="5">
    <location>
        <begin position="747"/>
        <end position="757"/>
    </location>
</feature>
<accession>A0AAV1FBB8</accession>
<evidence type="ECO:0000256" key="2">
    <source>
        <dbReference type="ARBA" id="ARBA00012388"/>
    </source>
</evidence>
<evidence type="ECO:0000256" key="1">
    <source>
        <dbReference type="ARBA" id="ARBA00007631"/>
    </source>
</evidence>
<dbReference type="GO" id="GO:0003723">
    <property type="term" value="F:RNA binding"/>
    <property type="evidence" value="ECO:0007669"/>
    <property type="project" value="TreeGrafter"/>
</dbReference>
<feature type="compositionally biased region" description="Basic and acidic residues" evidence="5">
    <location>
        <begin position="847"/>
        <end position="856"/>
    </location>
</feature>
<comment type="similarity">
    <text evidence="1">Belongs to the TENT family.</text>
</comment>
<evidence type="ECO:0000256" key="5">
    <source>
        <dbReference type="SAM" id="MobiDB-lite"/>
    </source>
</evidence>
<feature type="compositionally biased region" description="Polar residues" evidence="5">
    <location>
        <begin position="35"/>
        <end position="45"/>
    </location>
</feature>
<dbReference type="SMART" id="SM01153">
    <property type="entry name" value="DUF1693"/>
    <property type="match status" value="1"/>
</dbReference>
<organism evidence="6 7">
    <name type="scientific">Xyrichtys novacula</name>
    <name type="common">Pearly razorfish</name>
    <name type="synonym">Hemipteronotus novacula</name>
    <dbReference type="NCBI Taxonomy" id="13765"/>
    <lineage>
        <taxon>Eukaryota</taxon>
        <taxon>Metazoa</taxon>
        <taxon>Chordata</taxon>
        <taxon>Craniata</taxon>
        <taxon>Vertebrata</taxon>
        <taxon>Euteleostomi</taxon>
        <taxon>Actinopterygii</taxon>
        <taxon>Neopterygii</taxon>
        <taxon>Teleostei</taxon>
        <taxon>Neoteleostei</taxon>
        <taxon>Acanthomorphata</taxon>
        <taxon>Eupercaria</taxon>
        <taxon>Labriformes</taxon>
        <taxon>Labridae</taxon>
        <taxon>Xyrichtys</taxon>
    </lineage>
</organism>
<evidence type="ECO:0000256" key="4">
    <source>
        <dbReference type="ARBA" id="ARBA00047933"/>
    </source>
</evidence>
<feature type="compositionally biased region" description="Polar residues" evidence="5">
    <location>
        <begin position="67"/>
        <end position="81"/>
    </location>
</feature>
<keyword evidence="7" id="KW-1185">Reference proteome</keyword>
<feature type="compositionally biased region" description="Basic and acidic residues" evidence="5">
    <location>
        <begin position="452"/>
        <end position="468"/>
    </location>
</feature>
<protein>
    <recommendedName>
        <fullName evidence="2">polynucleotide adenylyltransferase</fullName>
        <ecNumber evidence="2">2.7.7.19</ecNumber>
    </recommendedName>
</protein>